<organism evidence="12 13">
    <name type="scientific">Paracoccus tibetensis</name>
    <dbReference type="NCBI Taxonomy" id="336292"/>
    <lineage>
        <taxon>Bacteria</taxon>
        <taxon>Pseudomonadati</taxon>
        <taxon>Pseudomonadota</taxon>
        <taxon>Alphaproteobacteria</taxon>
        <taxon>Rhodobacterales</taxon>
        <taxon>Paracoccaceae</taxon>
        <taxon>Paracoccus</taxon>
    </lineage>
</organism>
<dbReference type="PANTHER" id="PTHR41523:SF8">
    <property type="entry name" value="ETHYLENE RESPONSE SENSOR PROTEIN"/>
    <property type="match status" value="1"/>
</dbReference>
<keyword evidence="7" id="KW-0067">ATP-binding</keyword>
<dbReference type="InterPro" id="IPR005467">
    <property type="entry name" value="His_kinase_dom"/>
</dbReference>
<dbReference type="InterPro" id="IPR003594">
    <property type="entry name" value="HATPase_dom"/>
</dbReference>
<proteinExistence type="predicted"/>
<feature type="coiled-coil region" evidence="8">
    <location>
        <begin position="296"/>
        <end position="325"/>
    </location>
</feature>
<dbReference type="InterPro" id="IPR036890">
    <property type="entry name" value="HATPase_C_sf"/>
</dbReference>
<dbReference type="Pfam" id="PF02518">
    <property type="entry name" value="HATPase_c"/>
    <property type="match status" value="1"/>
</dbReference>
<dbReference type="SMART" id="SM00387">
    <property type="entry name" value="HATPase_c"/>
    <property type="match status" value="1"/>
</dbReference>
<keyword evidence="10" id="KW-0812">Transmembrane</keyword>
<dbReference type="Proteomes" id="UP000199502">
    <property type="component" value="Unassembled WGS sequence"/>
</dbReference>
<dbReference type="EC" id="2.7.13.3" evidence="2"/>
<evidence type="ECO:0000256" key="9">
    <source>
        <dbReference type="SAM" id="MobiDB-lite"/>
    </source>
</evidence>
<keyword evidence="3" id="KW-0597">Phosphoprotein</keyword>
<evidence type="ECO:0000256" key="10">
    <source>
        <dbReference type="SAM" id="Phobius"/>
    </source>
</evidence>
<keyword evidence="10" id="KW-0472">Membrane</keyword>
<sequence>MATLRVGSLVLPLIASLIWGLITYIDERQGAYRQAEENVALVRQYAERVVQTQTILHDAALAHVRNGAGSGYLREEGFHRFLVEIERRQLLSQGIAVVAPDGVVVASSRRFPVDVTFGQRDYIDAIAAGHTLFFDRLVVQPGGEDALVVAQPFEHDGFQGVIASAIAIEAMRGFLHGVAAQEQESASLLRDDGKLLVRNVPTPPLFLDAASPARQAILSATAGRYQAVAASDGVERLYAFSKLDGLPIYANFGVPLRLVQLGWAKRAAPVWLLLATVGLFSFVLSGLVERSMRVRLAHQQQRRLRQEAEARAEQQQQFMRELNHRVKNNLAMVDSLIAIQLRRNGQIDAQELRARIAAIADVHDLLYQAAGAQRLDLGELLERIGRSPALVPAERGIACRLTLERGVIVDAGAATPLALAVVELVTNAVKHAFPDRRGTIAIDLRRGAGTAELSIADDGVGMTPEGGRSSGIRIVEALVAQVGGEVRREDGNGTRWQITFPAPDAAPGQEADAAEAEAPARAAGAAS</sequence>
<dbReference type="SMART" id="SM00911">
    <property type="entry name" value="HWE_HK"/>
    <property type="match status" value="1"/>
</dbReference>
<keyword evidence="8" id="KW-0175">Coiled coil</keyword>
<feature type="transmembrane region" description="Helical" evidence="10">
    <location>
        <begin position="6"/>
        <end position="25"/>
    </location>
</feature>
<keyword evidence="5" id="KW-0547">Nucleotide-binding</keyword>
<protein>
    <recommendedName>
        <fullName evidence="2">histidine kinase</fullName>
        <ecNumber evidence="2">2.7.13.3</ecNumber>
    </recommendedName>
</protein>
<dbReference type="OrthoDB" id="9816309at2"/>
<dbReference type="CDD" id="cd12915">
    <property type="entry name" value="PDC2_DGC_like"/>
    <property type="match status" value="1"/>
</dbReference>
<evidence type="ECO:0000256" key="6">
    <source>
        <dbReference type="ARBA" id="ARBA00022777"/>
    </source>
</evidence>
<keyword evidence="13" id="KW-1185">Reference proteome</keyword>
<evidence type="ECO:0000256" key="5">
    <source>
        <dbReference type="ARBA" id="ARBA00022741"/>
    </source>
</evidence>
<feature type="transmembrane region" description="Helical" evidence="10">
    <location>
        <begin position="270"/>
        <end position="288"/>
    </location>
</feature>
<evidence type="ECO:0000259" key="11">
    <source>
        <dbReference type="PROSITE" id="PS50109"/>
    </source>
</evidence>
<keyword evidence="10" id="KW-1133">Transmembrane helix</keyword>
<dbReference type="STRING" id="336292.SAMN05660710_00091"/>
<dbReference type="Gene3D" id="3.30.450.20">
    <property type="entry name" value="PAS domain"/>
    <property type="match status" value="3"/>
</dbReference>
<evidence type="ECO:0000256" key="4">
    <source>
        <dbReference type="ARBA" id="ARBA00022679"/>
    </source>
</evidence>
<gene>
    <name evidence="12" type="ORF">SAMN05660710_00091</name>
</gene>
<evidence type="ECO:0000256" key="7">
    <source>
        <dbReference type="ARBA" id="ARBA00022840"/>
    </source>
</evidence>
<keyword evidence="6 12" id="KW-0418">Kinase</keyword>
<evidence type="ECO:0000256" key="1">
    <source>
        <dbReference type="ARBA" id="ARBA00000085"/>
    </source>
</evidence>
<keyword evidence="4" id="KW-0808">Transferase</keyword>
<dbReference type="PROSITE" id="PS50109">
    <property type="entry name" value="HIS_KIN"/>
    <property type="match status" value="1"/>
</dbReference>
<comment type="catalytic activity">
    <reaction evidence="1">
        <text>ATP + protein L-histidine = ADP + protein N-phospho-L-histidine.</text>
        <dbReference type="EC" id="2.7.13.3"/>
    </reaction>
</comment>
<dbReference type="InterPro" id="IPR011102">
    <property type="entry name" value="Sig_transdc_His_kinase_HWE"/>
</dbReference>
<name>A0A1G5BCS4_9RHOB</name>
<evidence type="ECO:0000313" key="12">
    <source>
        <dbReference type="EMBL" id="SCX87931.1"/>
    </source>
</evidence>
<dbReference type="PANTHER" id="PTHR41523">
    <property type="entry name" value="TWO-COMPONENT SYSTEM SENSOR PROTEIN"/>
    <property type="match status" value="1"/>
</dbReference>
<accession>A0A1G5BCS4</accession>
<evidence type="ECO:0000256" key="3">
    <source>
        <dbReference type="ARBA" id="ARBA00022553"/>
    </source>
</evidence>
<dbReference type="EMBL" id="FMVT01000001">
    <property type="protein sequence ID" value="SCX87931.1"/>
    <property type="molecule type" value="Genomic_DNA"/>
</dbReference>
<dbReference type="AlphaFoldDB" id="A0A1G5BCS4"/>
<dbReference type="RefSeq" id="WP_139165860.1">
    <property type="nucleotide sequence ID" value="NZ_FMVT01000001.1"/>
</dbReference>
<evidence type="ECO:0000256" key="8">
    <source>
        <dbReference type="SAM" id="Coils"/>
    </source>
</evidence>
<feature type="domain" description="Histidine kinase" evidence="11">
    <location>
        <begin position="321"/>
        <end position="504"/>
    </location>
</feature>
<feature type="region of interest" description="Disordered" evidence="9">
    <location>
        <begin position="502"/>
        <end position="527"/>
    </location>
</feature>
<evidence type="ECO:0000256" key="2">
    <source>
        <dbReference type="ARBA" id="ARBA00012438"/>
    </source>
</evidence>
<dbReference type="GO" id="GO:0005524">
    <property type="term" value="F:ATP binding"/>
    <property type="evidence" value="ECO:0007669"/>
    <property type="project" value="UniProtKB-KW"/>
</dbReference>
<reference evidence="12 13" key="1">
    <citation type="submission" date="2016-10" db="EMBL/GenBank/DDBJ databases">
        <authorList>
            <person name="de Groot N.N."/>
        </authorList>
    </citation>
    <scope>NUCLEOTIDE SEQUENCE [LARGE SCALE GENOMIC DNA]</scope>
    <source>
        <strain evidence="12 13">CGMCC 1.8925</strain>
    </source>
</reference>
<dbReference type="Gene3D" id="3.30.565.10">
    <property type="entry name" value="Histidine kinase-like ATPase, C-terminal domain"/>
    <property type="match status" value="1"/>
</dbReference>
<dbReference type="InterPro" id="IPR011495">
    <property type="entry name" value="Sig_transdc_His_kin_sub2_dim/P"/>
</dbReference>
<dbReference type="GO" id="GO:0004673">
    <property type="term" value="F:protein histidine kinase activity"/>
    <property type="evidence" value="ECO:0007669"/>
    <property type="project" value="UniProtKB-EC"/>
</dbReference>
<evidence type="ECO:0000313" key="13">
    <source>
        <dbReference type="Proteomes" id="UP000199502"/>
    </source>
</evidence>
<dbReference type="SUPFAM" id="SSF55874">
    <property type="entry name" value="ATPase domain of HSP90 chaperone/DNA topoisomerase II/histidine kinase"/>
    <property type="match status" value="1"/>
</dbReference>
<dbReference type="Pfam" id="PF07568">
    <property type="entry name" value="HisKA_2"/>
    <property type="match status" value="1"/>
</dbReference>